<dbReference type="SUPFAM" id="SSF55753">
    <property type="entry name" value="Actin depolymerizing proteins"/>
    <property type="match status" value="1"/>
</dbReference>
<comment type="caution">
    <text evidence="7">The sequence shown here is derived from an EMBL/GenBank/DDBJ whole genome shotgun (WGS) entry which is preliminary data.</text>
</comment>
<dbReference type="GO" id="GO:0003779">
    <property type="term" value="F:actin binding"/>
    <property type="evidence" value="ECO:0007669"/>
    <property type="project" value="UniProtKB-KW"/>
</dbReference>
<evidence type="ECO:0000256" key="3">
    <source>
        <dbReference type="ARBA" id="ARBA00015630"/>
    </source>
</evidence>
<evidence type="ECO:0000256" key="1">
    <source>
        <dbReference type="ARBA" id="ARBA00004109"/>
    </source>
</evidence>
<dbReference type="Pfam" id="PF00241">
    <property type="entry name" value="Cofilin_ADF"/>
    <property type="match status" value="1"/>
</dbReference>
<dbReference type="GO" id="GO:0030042">
    <property type="term" value="P:actin filament depolymerization"/>
    <property type="evidence" value="ECO:0007669"/>
    <property type="project" value="InterPro"/>
</dbReference>
<keyword evidence="8" id="KW-1185">Reference proteome</keyword>
<proteinExistence type="inferred from homology"/>
<evidence type="ECO:0000256" key="5">
    <source>
        <dbReference type="ARBA" id="ARBA00032427"/>
    </source>
</evidence>
<dbReference type="PROSITE" id="PS51263">
    <property type="entry name" value="ADF_H"/>
    <property type="match status" value="1"/>
</dbReference>
<dbReference type="EMBL" id="JNOM01000006">
    <property type="protein sequence ID" value="KNG91004.1"/>
    <property type="molecule type" value="Genomic_DNA"/>
</dbReference>
<dbReference type="STRING" id="1509407.A0A0L1JGW2"/>
<dbReference type="GeneID" id="26802592"/>
<evidence type="ECO:0000313" key="7">
    <source>
        <dbReference type="EMBL" id="KNG91004.1"/>
    </source>
</evidence>
<reference evidence="7 8" key="1">
    <citation type="submission" date="2014-06" db="EMBL/GenBank/DDBJ databases">
        <title>The Genome of the Aflatoxigenic Filamentous Fungus Aspergillus nomius.</title>
        <authorList>
            <person name="Moore M.G."/>
            <person name="Shannon B.M."/>
            <person name="Brian M.M."/>
        </authorList>
    </citation>
    <scope>NUCLEOTIDE SEQUENCE [LARGE SCALE GENOMIC DNA]</scope>
    <source>
        <strain evidence="7 8">NRRL 13137</strain>
    </source>
</reference>
<dbReference type="SMART" id="SM00102">
    <property type="entry name" value="ADF"/>
    <property type="match status" value="1"/>
</dbReference>
<dbReference type="PANTHER" id="PTHR11913">
    <property type="entry name" value="COFILIN-RELATED"/>
    <property type="match status" value="1"/>
</dbReference>
<dbReference type="InterPro" id="IPR029006">
    <property type="entry name" value="ADF-H/Gelsolin-like_dom_sf"/>
</dbReference>
<evidence type="ECO:0000256" key="2">
    <source>
        <dbReference type="ARBA" id="ARBA00006844"/>
    </source>
</evidence>
<dbReference type="RefSeq" id="XP_015411927.1">
    <property type="nucleotide sequence ID" value="XM_015546046.1"/>
</dbReference>
<accession>A0A0L1JGW2</accession>
<dbReference type="CDD" id="cd11286">
    <property type="entry name" value="ADF_cofilin_like"/>
    <property type="match status" value="1"/>
</dbReference>
<dbReference type="InterPro" id="IPR002108">
    <property type="entry name" value="ADF-H"/>
</dbReference>
<protein>
    <recommendedName>
        <fullName evidence="3">Cofilin</fullName>
    </recommendedName>
    <alternativeName>
        <fullName evidence="5">Actin-depolymerizing factor 1</fullName>
    </alternativeName>
</protein>
<dbReference type="OrthoDB" id="10249245at2759"/>
<name>A0A0L1JGW2_ASPN3</name>
<organism evidence="7 8">
    <name type="scientific">Aspergillus nomiae NRRL (strain ATCC 15546 / NRRL 13137 / CBS 260.88 / M93)</name>
    <dbReference type="NCBI Taxonomy" id="1509407"/>
    <lineage>
        <taxon>Eukaryota</taxon>
        <taxon>Fungi</taxon>
        <taxon>Dikarya</taxon>
        <taxon>Ascomycota</taxon>
        <taxon>Pezizomycotina</taxon>
        <taxon>Eurotiomycetes</taxon>
        <taxon>Eurotiomycetidae</taxon>
        <taxon>Eurotiales</taxon>
        <taxon>Aspergillaceae</taxon>
        <taxon>Aspergillus</taxon>
        <taxon>Aspergillus subgen. Circumdati</taxon>
    </lineage>
</organism>
<feature type="domain" description="ADF-H" evidence="6">
    <location>
        <begin position="81"/>
        <end position="223"/>
    </location>
</feature>
<sequence>MEPSYKVKINVDFSRLRSGSLTVISPSQSLAINMSVCIVLLLFEELRSPKSGCRCHQGMLLYSPTLVKTFHIPLILTNYTANSVSIADECITAYSQLRSGRGTKKPTFVIYRISDDQTAVVVEESSAEKDFEAFRQKLSSAVDSRGNPAPRYAVYDVEYDLGEDGKRCKTVFISWVPASTPLKLCMLYASTKEQLRSALDVKLSIHADTPDEIEWRTVLSVASGGKV</sequence>
<comment type="subcellular location">
    <subcellularLocation>
        <location evidence="1">Nucleus matrix</location>
    </subcellularLocation>
</comment>
<evidence type="ECO:0000259" key="6">
    <source>
        <dbReference type="PROSITE" id="PS51263"/>
    </source>
</evidence>
<dbReference type="Gene3D" id="3.40.20.10">
    <property type="entry name" value="Severin"/>
    <property type="match status" value="1"/>
</dbReference>
<dbReference type="InterPro" id="IPR017904">
    <property type="entry name" value="ADF/Cofilin"/>
</dbReference>
<comment type="similarity">
    <text evidence="2">Belongs to the actin-binding proteins ADF family.</text>
</comment>
<dbReference type="GO" id="GO:0016363">
    <property type="term" value="C:nuclear matrix"/>
    <property type="evidence" value="ECO:0007669"/>
    <property type="project" value="UniProtKB-SubCell"/>
</dbReference>
<gene>
    <name evidence="7" type="ORF">ANOM_000788</name>
</gene>
<evidence type="ECO:0000313" key="8">
    <source>
        <dbReference type="Proteomes" id="UP000037505"/>
    </source>
</evidence>
<dbReference type="AlphaFoldDB" id="A0A0L1JGW2"/>
<keyword evidence="4" id="KW-0009">Actin-binding</keyword>
<dbReference type="GO" id="GO:0015629">
    <property type="term" value="C:actin cytoskeleton"/>
    <property type="evidence" value="ECO:0007669"/>
    <property type="project" value="InterPro"/>
</dbReference>
<dbReference type="Proteomes" id="UP000037505">
    <property type="component" value="Unassembled WGS sequence"/>
</dbReference>
<evidence type="ECO:0000256" key="4">
    <source>
        <dbReference type="ARBA" id="ARBA00023203"/>
    </source>
</evidence>